<dbReference type="Proteomes" id="UP000230066">
    <property type="component" value="Unassembled WGS sequence"/>
</dbReference>
<dbReference type="EMBL" id="JXXN02002478">
    <property type="protein sequence ID" value="THD22863.1"/>
    <property type="molecule type" value="Genomic_DNA"/>
</dbReference>
<dbReference type="AlphaFoldDB" id="A0A4E0R4Z9"/>
<comment type="caution">
    <text evidence="2">The sequence shown here is derived from an EMBL/GenBank/DDBJ whole genome shotgun (WGS) entry which is preliminary data.</text>
</comment>
<feature type="region of interest" description="Disordered" evidence="1">
    <location>
        <begin position="113"/>
        <end position="139"/>
    </location>
</feature>
<name>A0A4E0R4Z9_FASHE</name>
<gene>
    <name evidence="2" type="ORF">D915_006572</name>
</gene>
<proteinExistence type="predicted"/>
<organism evidence="2 3">
    <name type="scientific">Fasciola hepatica</name>
    <name type="common">Liver fluke</name>
    <dbReference type="NCBI Taxonomy" id="6192"/>
    <lineage>
        <taxon>Eukaryota</taxon>
        <taxon>Metazoa</taxon>
        <taxon>Spiralia</taxon>
        <taxon>Lophotrochozoa</taxon>
        <taxon>Platyhelminthes</taxon>
        <taxon>Trematoda</taxon>
        <taxon>Digenea</taxon>
        <taxon>Plagiorchiida</taxon>
        <taxon>Echinostomata</taxon>
        <taxon>Echinostomatoidea</taxon>
        <taxon>Fasciolidae</taxon>
        <taxon>Fasciola</taxon>
    </lineage>
</organism>
<accession>A0A4E0R4Z9</accession>
<evidence type="ECO:0000313" key="2">
    <source>
        <dbReference type="EMBL" id="THD22863.1"/>
    </source>
</evidence>
<reference evidence="2" key="1">
    <citation type="submission" date="2019-03" db="EMBL/GenBank/DDBJ databases">
        <title>Improved annotation for the trematode Fasciola hepatica.</title>
        <authorList>
            <person name="Choi Y.-J."/>
            <person name="Martin J."/>
            <person name="Mitreva M."/>
        </authorList>
    </citation>
    <scope>NUCLEOTIDE SEQUENCE [LARGE SCALE GENOMIC DNA]</scope>
</reference>
<sequence>MLGGHAMVDAFEEIDTSDLNHQWIPDLFEEVHEEPLSQDDLLTDAVSEIMKFRTDIPDLQLDEGMLWQKFSSSEIGVVLGDLLNEVPHVSENENLSVHSFGSNRASEESSGYVSCVMSSGTPSPTTSPHPKVESPNSHIHDVGRNVEITHLPVVKNEFEELRSTVNASQTHDLISQRHLFRSHLNTSVSASNGRVHFIVRPGTSVSLAGKTKIGIDNPLYCNIRRLTPFNGIKNQSDMSEVKALNPNNKTSNFVHIMKTPGVRALTVSPGNTTSTSSSDSDVREGNDDVCMTPYAQFHVKASNQLGSDSTGRSSRFKSPIEFSHHYSQFNRSDSPAPRVSDVCPSFIETDADDSFLQQSKLSSTQSTCKGQVRHFVS</sequence>
<protein>
    <submittedName>
        <fullName evidence="2">Uncharacterized protein</fullName>
    </submittedName>
</protein>
<keyword evidence="3" id="KW-1185">Reference proteome</keyword>
<feature type="compositionally biased region" description="Low complexity" evidence="1">
    <location>
        <begin position="118"/>
        <end position="129"/>
    </location>
</feature>
<feature type="region of interest" description="Disordered" evidence="1">
    <location>
        <begin position="264"/>
        <end position="285"/>
    </location>
</feature>
<evidence type="ECO:0000256" key="1">
    <source>
        <dbReference type="SAM" id="MobiDB-lite"/>
    </source>
</evidence>
<evidence type="ECO:0000313" key="3">
    <source>
        <dbReference type="Proteomes" id="UP000230066"/>
    </source>
</evidence>